<dbReference type="OrthoDB" id="3365917at2759"/>
<organism evidence="4 5">
    <name type="scientific">Serendipita vermifera MAFF 305830</name>
    <dbReference type="NCBI Taxonomy" id="933852"/>
    <lineage>
        <taxon>Eukaryota</taxon>
        <taxon>Fungi</taxon>
        <taxon>Dikarya</taxon>
        <taxon>Basidiomycota</taxon>
        <taxon>Agaricomycotina</taxon>
        <taxon>Agaricomycetes</taxon>
        <taxon>Sebacinales</taxon>
        <taxon>Serendipitaceae</taxon>
        <taxon>Serendipita</taxon>
    </lineage>
</organism>
<evidence type="ECO:0000313" key="5">
    <source>
        <dbReference type="Proteomes" id="UP000054097"/>
    </source>
</evidence>
<keyword evidence="5" id="KW-1185">Reference proteome</keyword>
<accession>A0A0C2WX57</accession>
<dbReference type="HOGENOM" id="CLU_051236_0_0_1"/>
<evidence type="ECO:0000256" key="1">
    <source>
        <dbReference type="SAM" id="MobiDB-lite"/>
    </source>
</evidence>
<name>A0A0C2WX57_SERVB</name>
<feature type="region of interest" description="Disordered" evidence="1">
    <location>
        <begin position="390"/>
        <end position="420"/>
    </location>
</feature>
<feature type="chain" id="PRO_5002173856" description="Peptidase A1 domain-containing protein" evidence="3">
    <location>
        <begin position="20"/>
        <end position="420"/>
    </location>
</feature>
<keyword evidence="2" id="KW-1133">Transmembrane helix</keyword>
<sequence length="420" mass="45575">MRFFGHSFIAACLVQAAHGTIATSLHIHAHIRREDYIDGTGYNTQNAQTINVPLNRNATSEQIWKAPSNIDPNILVPRTSLVASAFSFGGGPKGTIDGGPFTGCTAGGGTRNEIYGTARYGSGHGSYNSSIDGITQYYPILNLNVSGRDFPHGFPPLSFGNYSGGSYYYDVDKSEFAGVHDSPNFVDGSNGQSIGRIWSLELPVSNRTWVILSDLATLETINAVIALPIPQGGCNLFGQLPLPTKAKTASVWYNDTTIPDGDTVGYSPYTLPNNARRKPYYIYPWNVLQFYRGSSVALASVEYNNAFARNGNNNTDYWASTLLNTTDVDTNFLDCLNHTIAATIPIVDPTLIVHSRLSGSQVAGIAVGSFVAINLILVGACCFFCKKRNRTQEKKTSPTHPTPSGEQDRNKKKVQQNKPS</sequence>
<proteinExistence type="predicted"/>
<evidence type="ECO:0000256" key="2">
    <source>
        <dbReference type="SAM" id="Phobius"/>
    </source>
</evidence>
<dbReference type="EMBL" id="KN824367">
    <property type="protein sequence ID" value="KIM21947.1"/>
    <property type="molecule type" value="Genomic_DNA"/>
</dbReference>
<evidence type="ECO:0000256" key="3">
    <source>
        <dbReference type="SAM" id="SignalP"/>
    </source>
</evidence>
<reference evidence="5" key="2">
    <citation type="submission" date="2015-01" db="EMBL/GenBank/DDBJ databases">
        <title>Evolutionary Origins and Diversification of the Mycorrhizal Mutualists.</title>
        <authorList>
            <consortium name="DOE Joint Genome Institute"/>
            <consortium name="Mycorrhizal Genomics Consortium"/>
            <person name="Kohler A."/>
            <person name="Kuo A."/>
            <person name="Nagy L.G."/>
            <person name="Floudas D."/>
            <person name="Copeland A."/>
            <person name="Barry K.W."/>
            <person name="Cichocki N."/>
            <person name="Veneault-Fourrey C."/>
            <person name="LaButti K."/>
            <person name="Lindquist E.A."/>
            <person name="Lipzen A."/>
            <person name="Lundell T."/>
            <person name="Morin E."/>
            <person name="Murat C."/>
            <person name="Riley R."/>
            <person name="Ohm R."/>
            <person name="Sun H."/>
            <person name="Tunlid A."/>
            <person name="Henrissat B."/>
            <person name="Grigoriev I.V."/>
            <person name="Hibbett D.S."/>
            <person name="Martin F."/>
        </authorList>
    </citation>
    <scope>NUCLEOTIDE SEQUENCE [LARGE SCALE GENOMIC DNA]</scope>
    <source>
        <strain evidence="5">MAFF 305830</strain>
    </source>
</reference>
<keyword evidence="2" id="KW-0472">Membrane</keyword>
<evidence type="ECO:0008006" key="6">
    <source>
        <dbReference type="Google" id="ProtNLM"/>
    </source>
</evidence>
<feature type="signal peptide" evidence="3">
    <location>
        <begin position="1"/>
        <end position="19"/>
    </location>
</feature>
<keyword evidence="2" id="KW-0812">Transmembrane</keyword>
<feature type="compositionally biased region" description="Basic residues" evidence="1">
    <location>
        <begin position="410"/>
        <end position="420"/>
    </location>
</feature>
<feature type="transmembrane region" description="Helical" evidence="2">
    <location>
        <begin position="362"/>
        <end position="385"/>
    </location>
</feature>
<gene>
    <name evidence="4" type="ORF">M408DRAFT_12302</name>
</gene>
<protein>
    <recommendedName>
        <fullName evidence="6">Peptidase A1 domain-containing protein</fullName>
    </recommendedName>
</protein>
<reference evidence="4 5" key="1">
    <citation type="submission" date="2014-04" db="EMBL/GenBank/DDBJ databases">
        <authorList>
            <consortium name="DOE Joint Genome Institute"/>
            <person name="Kuo A."/>
            <person name="Zuccaro A."/>
            <person name="Kohler A."/>
            <person name="Nagy L.G."/>
            <person name="Floudas D."/>
            <person name="Copeland A."/>
            <person name="Barry K.W."/>
            <person name="Cichocki N."/>
            <person name="Veneault-Fourrey C."/>
            <person name="LaButti K."/>
            <person name="Lindquist E.A."/>
            <person name="Lipzen A."/>
            <person name="Lundell T."/>
            <person name="Morin E."/>
            <person name="Murat C."/>
            <person name="Sun H."/>
            <person name="Tunlid A."/>
            <person name="Henrissat B."/>
            <person name="Grigoriev I.V."/>
            <person name="Hibbett D.S."/>
            <person name="Martin F."/>
            <person name="Nordberg H.P."/>
            <person name="Cantor M.N."/>
            <person name="Hua S.X."/>
        </authorList>
    </citation>
    <scope>NUCLEOTIDE SEQUENCE [LARGE SCALE GENOMIC DNA]</scope>
    <source>
        <strain evidence="4 5">MAFF 305830</strain>
    </source>
</reference>
<dbReference type="Proteomes" id="UP000054097">
    <property type="component" value="Unassembled WGS sequence"/>
</dbReference>
<keyword evidence="3" id="KW-0732">Signal</keyword>
<evidence type="ECO:0000313" key="4">
    <source>
        <dbReference type="EMBL" id="KIM21947.1"/>
    </source>
</evidence>
<dbReference type="AlphaFoldDB" id="A0A0C2WX57"/>